<evidence type="ECO:0000313" key="3">
    <source>
        <dbReference type="Proteomes" id="UP000622687"/>
    </source>
</evidence>
<protein>
    <submittedName>
        <fullName evidence="2">MBL fold metallo-hydrolase</fullName>
    </submittedName>
</protein>
<evidence type="ECO:0000259" key="1">
    <source>
        <dbReference type="Pfam" id="PF00753"/>
    </source>
</evidence>
<sequence length="268" mass="30586">MKLKVLVDNNTYIDQYYCGEPAVSYYIEDEDSRLLLDVGYSDLFIRNSKELGINLESISTIVISHGHDDHTRGLKYYFEQSYKNNISIIAHPDAFKEKEIGNLKICSPILEEELKEKCNLILSKEPIKVSKNITFLGEIPRVNDFENRKPIGKQIIGENSIDDYVMDDTALVYKSEKGIYIITGCSHSGICNIIEYAKEVCKDNRVLGVIGGFHLFEVTKQVHKTIDYLKKNNLKELYPCHCTSFNVRAEIHKALPVKEVGVGLEISW</sequence>
<name>A0A934I3A2_9CLOT</name>
<dbReference type="InterPro" id="IPR041712">
    <property type="entry name" value="DHPS-like_MBL-fold"/>
</dbReference>
<keyword evidence="3" id="KW-1185">Reference proteome</keyword>
<dbReference type="RefSeq" id="WP_211144584.1">
    <property type="nucleotide sequence ID" value="NZ_JAEEGB010000039.1"/>
</dbReference>
<comment type="caution">
    <text evidence="2">The sequence shown here is derived from an EMBL/GenBank/DDBJ whole genome shotgun (WGS) entry which is preliminary data.</text>
</comment>
<dbReference type="AlphaFoldDB" id="A0A934I3A2"/>
<accession>A0A934I3A2</accession>
<evidence type="ECO:0000313" key="2">
    <source>
        <dbReference type="EMBL" id="MBI6875230.1"/>
    </source>
</evidence>
<organism evidence="2 3">
    <name type="scientific">Clostridium aciditolerans</name>
    <dbReference type="NCBI Taxonomy" id="339861"/>
    <lineage>
        <taxon>Bacteria</taxon>
        <taxon>Bacillati</taxon>
        <taxon>Bacillota</taxon>
        <taxon>Clostridia</taxon>
        <taxon>Eubacteriales</taxon>
        <taxon>Clostridiaceae</taxon>
        <taxon>Clostridium</taxon>
    </lineage>
</organism>
<dbReference type="SUPFAM" id="SSF56281">
    <property type="entry name" value="Metallo-hydrolase/oxidoreductase"/>
    <property type="match status" value="1"/>
</dbReference>
<gene>
    <name evidence="2" type="ORF">I6U51_21380</name>
</gene>
<feature type="domain" description="Metallo-beta-lactamase" evidence="1">
    <location>
        <begin position="21"/>
        <end position="99"/>
    </location>
</feature>
<dbReference type="GO" id="GO:0016740">
    <property type="term" value="F:transferase activity"/>
    <property type="evidence" value="ECO:0007669"/>
    <property type="project" value="TreeGrafter"/>
</dbReference>
<dbReference type="PANTHER" id="PTHR13754">
    <property type="entry name" value="METALLO-BETA-LACTAMASE SUPERFAMILY PROTEIN"/>
    <property type="match status" value="1"/>
</dbReference>
<dbReference type="InterPro" id="IPR001279">
    <property type="entry name" value="Metallo-B-lactamas"/>
</dbReference>
<dbReference type="InterPro" id="IPR052926">
    <property type="entry name" value="Metallo-beta-lactamase_dom"/>
</dbReference>
<dbReference type="InterPro" id="IPR036866">
    <property type="entry name" value="RibonucZ/Hydroxyglut_hydro"/>
</dbReference>
<dbReference type="Gene3D" id="3.60.15.10">
    <property type="entry name" value="Ribonuclease Z/Hydroxyacylglutathione hydrolase-like"/>
    <property type="match status" value="1"/>
</dbReference>
<reference evidence="2" key="1">
    <citation type="submission" date="2020-12" db="EMBL/GenBank/DDBJ databases">
        <title>Clostridium thailandense sp. nov., a novel acetogenic bacterium isolated from peat land soil in Thailand.</title>
        <authorList>
            <person name="Chaikitkaew S."/>
            <person name="Birkeland N.K."/>
        </authorList>
    </citation>
    <scope>NUCLEOTIDE SEQUENCE</scope>
    <source>
        <strain evidence="2">DSM 17425</strain>
    </source>
</reference>
<dbReference type="Pfam" id="PF00753">
    <property type="entry name" value="Lactamase_B"/>
    <property type="match status" value="1"/>
</dbReference>
<dbReference type="PANTHER" id="PTHR13754:SF18">
    <property type="entry name" value="7,8-DIHYDROPTERIN-6-METHYL-4-(BETA-D-RIBOFURANOSYL)-AMINOBENZENE-5'-PHOSPHATE SYNTHASE"/>
    <property type="match status" value="1"/>
</dbReference>
<proteinExistence type="predicted"/>
<dbReference type="CDD" id="cd07713">
    <property type="entry name" value="DHPS-like_MBL-fold"/>
    <property type="match status" value="1"/>
</dbReference>
<dbReference type="EMBL" id="JAEEGB010000039">
    <property type="protein sequence ID" value="MBI6875230.1"/>
    <property type="molecule type" value="Genomic_DNA"/>
</dbReference>
<dbReference type="Proteomes" id="UP000622687">
    <property type="component" value="Unassembled WGS sequence"/>
</dbReference>